<evidence type="ECO:0000313" key="3">
    <source>
        <dbReference type="Proteomes" id="UP000198755"/>
    </source>
</evidence>
<name>A0A1I3WA96_9HYPH</name>
<evidence type="ECO:0000256" key="1">
    <source>
        <dbReference type="SAM" id="Phobius"/>
    </source>
</evidence>
<keyword evidence="1" id="KW-0812">Transmembrane</keyword>
<accession>A0A1I3WA96</accession>
<proteinExistence type="predicted"/>
<dbReference type="Proteomes" id="UP000198755">
    <property type="component" value="Unassembled WGS sequence"/>
</dbReference>
<organism evidence="2 3">
    <name type="scientific">Methylocapsa palsarum</name>
    <dbReference type="NCBI Taxonomy" id="1612308"/>
    <lineage>
        <taxon>Bacteria</taxon>
        <taxon>Pseudomonadati</taxon>
        <taxon>Pseudomonadota</taxon>
        <taxon>Alphaproteobacteria</taxon>
        <taxon>Hyphomicrobiales</taxon>
        <taxon>Beijerinckiaceae</taxon>
        <taxon>Methylocapsa</taxon>
    </lineage>
</organism>
<keyword evidence="3" id="KW-1185">Reference proteome</keyword>
<dbReference type="EMBL" id="FOSN01000001">
    <property type="protein sequence ID" value="SFK04113.1"/>
    <property type="molecule type" value="Genomic_DNA"/>
</dbReference>
<dbReference type="AlphaFoldDB" id="A0A1I3WA96"/>
<gene>
    <name evidence="2" type="ORF">SAMN05444581_101444</name>
</gene>
<sequence length="51" mass="5373">MAFATIFLLATLVGTVATLPRFGLVKGYGLSISFGLALALAVMVWLVNSWA</sequence>
<reference evidence="2 3" key="1">
    <citation type="submission" date="2016-10" db="EMBL/GenBank/DDBJ databases">
        <authorList>
            <person name="de Groot N.N."/>
        </authorList>
    </citation>
    <scope>NUCLEOTIDE SEQUENCE [LARGE SCALE GENOMIC DNA]</scope>
    <source>
        <strain evidence="2 3">NE2</strain>
    </source>
</reference>
<feature type="transmembrane region" description="Helical" evidence="1">
    <location>
        <begin position="28"/>
        <end position="47"/>
    </location>
</feature>
<evidence type="ECO:0000313" key="2">
    <source>
        <dbReference type="EMBL" id="SFK04113.1"/>
    </source>
</evidence>
<protein>
    <submittedName>
        <fullName evidence="2">Uncharacterized protein</fullName>
    </submittedName>
</protein>
<keyword evidence="1" id="KW-0472">Membrane</keyword>
<dbReference type="RefSeq" id="WP_175492459.1">
    <property type="nucleotide sequence ID" value="NZ_FOSN01000001.1"/>
</dbReference>
<keyword evidence="1" id="KW-1133">Transmembrane helix</keyword>